<feature type="compositionally biased region" description="Polar residues" evidence="1">
    <location>
        <begin position="57"/>
        <end position="71"/>
    </location>
</feature>
<evidence type="ECO:0000313" key="2">
    <source>
        <dbReference type="EMBL" id="MEQ2300208.1"/>
    </source>
</evidence>
<accession>A0ABV0Z1Y8</accession>
<sequence>VQVQVQDVKSHGYRVQHQVCSNPQLRILQGSTFKVSHSWISQLSAELRPSCTPSPPSDSQFPHHQASSPSPVSDPRGKTILILILRRSIKSLHYQHSCLPLGSECQTNKHPLCNFSNRILCFLL</sequence>
<dbReference type="Proteomes" id="UP001469553">
    <property type="component" value="Unassembled WGS sequence"/>
</dbReference>
<feature type="region of interest" description="Disordered" evidence="1">
    <location>
        <begin position="48"/>
        <end position="76"/>
    </location>
</feature>
<comment type="caution">
    <text evidence="2">The sequence shown here is derived from an EMBL/GenBank/DDBJ whole genome shotgun (WGS) entry which is preliminary data.</text>
</comment>
<feature type="non-terminal residue" evidence="2">
    <location>
        <position position="1"/>
    </location>
</feature>
<dbReference type="EMBL" id="JAHRIP010049111">
    <property type="protein sequence ID" value="MEQ2300208.1"/>
    <property type="molecule type" value="Genomic_DNA"/>
</dbReference>
<organism evidence="2 3">
    <name type="scientific">Ameca splendens</name>
    <dbReference type="NCBI Taxonomy" id="208324"/>
    <lineage>
        <taxon>Eukaryota</taxon>
        <taxon>Metazoa</taxon>
        <taxon>Chordata</taxon>
        <taxon>Craniata</taxon>
        <taxon>Vertebrata</taxon>
        <taxon>Euteleostomi</taxon>
        <taxon>Actinopterygii</taxon>
        <taxon>Neopterygii</taxon>
        <taxon>Teleostei</taxon>
        <taxon>Neoteleostei</taxon>
        <taxon>Acanthomorphata</taxon>
        <taxon>Ovalentaria</taxon>
        <taxon>Atherinomorphae</taxon>
        <taxon>Cyprinodontiformes</taxon>
        <taxon>Goodeidae</taxon>
        <taxon>Ameca</taxon>
    </lineage>
</organism>
<evidence type="ECO:0000256" key="1">
    <source>
        <dbReference type="SAM" id="MobiDB-lite"/>
    </source>
</evidence>
<gene>
    <name evidence="2" type="ORF">AMECASPLE_022995</name>
</gene>
<reference evidence="2 3" key="1">
    <citation type="submission" date="2021-06" db="EMBL/GenBank/DDBJ databases">
        <authorList>
            <person name="Palmer J.M."/>
        </authorList>
    </citation>
    <scope>NUCLEOTIDE SEQUENCE [LARGE SCALE GENOMIC DNA]</scope>
    <source>
        <strain evidence="2 3">AS_MEX2019</strain>
        <tissue evidence="2">Muscle</tissue>
    </source>
</reference>
<proteinExistence type="predicted"/>
<protein>
    <submittedName>
        <fullName evidence="2">Uncharacterized protein</fullName>
    </submittedName>
</protein>
<keyword evidence="3" id="KW-1185">Reference proteome</keyword>
<evidence type="ECO:0000313" key="3">
    <source>
        <dbReference type="Proteomes" id="UP001469553"/>
    </source>
</evidence>
<name>A0ABV0Z1Y8_9TELE</name>